<organism evidence="2 3">
    <name type="scientific">Rhizophagus irregularis (strain DAOM 181602 / DAOM 197198 / MUCL 43194)</name>
    <name type="common">Arbuscular mycorrhizal fungus</name>
    <name type="synonym">Glomus intraradices</name>
    <dbReference type="NCBI Taxonomy" id="747089"/>
    <lineage>
        <taxon>Eukaryota</taxon>
        <taxon>Fungi</taxon>
        <taxon>Fungi incertae sedis</taxon>
        <taxon>Mucoromycota</taxon>
        <taxon>Glomeromycotina</taxon>
        <taxon>Glomeromycetes</taxon>
        <taxon>Glomerales</taxon>
        <taxon>Glomeraceae</taxon>
        <taxon>Rhizophagus</taxon>
    </lineage>
</organism>
<reference evidence="2 3" key="1">
    <citation type="journal article" date="2013" name="Proc. Natl. Acad. Sci. U.S.A.">
        <title>Genome of an arbuscular mycorrhizal fungus provides insight into the oldest plant symbiosis.</title>
        <authorList>
            <person name="Tisserant E."/>
            <person name="Malbreil M."/>
            <person name="Kuo A."/>
            <person name="Kohler A."/>
            <person name="Symeonidi A."/>
            <person name="Balestrini R."/>
            <person name="Charron P."/>
            <person name="Duensing N."/>
            <person name="Frei Dit Frey N."/>
            <person name="Gianinazzi-Pearson V."/>
            <person name="Gilbert L.B."/>
            <person name="Handa Y."/>
            <person name="Herr J.R."/>
            <person name="Hijri M."/>
            <person name="Koul R."/>
            <person name="Kawaguchi M."/>
            <person name="Krajinski F."/>
            <person name="Lammers P.J."/>
            <person name="Masclaux F.G."/>
            <person name="Murat C."/>
            <person name="Morin E."/>
            <person name="Ndikumana S."/>
            <person name="Pagni M."/>
            <person name="Petitpierre D."/>
            <person name="Requena N."/>
            <person name="Rosikiewicz P."/>
            <person name="Riley R."/>
            <person name="Saito K."/>
            <person name="San Clemente H."/>
            <person name="Shapiro H."/>
            <person name="van Tuinen D."/>
            <person name="Becard G."/>
            <person name="Bonfante P."/>
            <person name="Paszkowski U."/>
            <person name="Shachar-Hill Y.Y."/>
            <person name="Tuskan G.A."/>
            <person name="Young P.W."/>
            <person name="Sanders I.R."/>
            <person name="Henrissat B."/>
            <person name="Rensing S.A."/>
            <person name="Grigoriev I.V."/>
            <person name="Corradi N."/>
            <person name="Roux C."/>
            <person name="Martin F."/>
        </authorList>
    </citation>
    <scope>NUCLEOTIDE SEQUENCE [LARGE SCALE GENOMIC DNA]</scope>
    <source>
        <strain evidence="2 3">DAOM 197198</strain>
    </source>
</reference>
<feature type="transmembrane region" description="Helical" evidence="1">
    <location>
        <begin position="38"/>
        <end position="56"/>
    </location>
</feature>
<dbReference type="Proteomes" id="UP000018888">
    <property type="component" value="Unassembled WGS sequence"/>
</dbReference>
<dbReference type="AlphaFoldDB" id="A0A2P4PYC9"/>
<keyword evidence="3" id="KW-1185">Reference proteome</keyword>
<dbReference type="EMBL" id="AUPC02000122">
    <property type="protein sequence ID" value="POG70370.1"/>
    <property type="molecule type" value="Genomic_DNA"/>
</dbReference>
<proteinExistence type="predicted"/>
<keyword evidence="1" id="KW-0812">Transmembrane</keyword>
<evidence type="ECO:0000256" key="1">
    <source>
        <dbReference type="SAM" id="Phobius"/>
    </source>
</evidence>
<sequence>MNRRYFFDSRVIGLAYLNSPTLKLGKPFLQLSHDHHRVILIFIIFLPITFSSYMMFHHQFQSDKIIILIYIKFVSESLRYFLVVNIGRVD</sequence>
<name>A0A2P4PYC9_RHIID</name>
<accession>A0A2P4PYC9</accession>
<gene>
    <name evidence="2" type="ORF">GLOIN_2v1617442</name>
</gene>
<reference evidence="2 3" key="2">
    <citation type="journal article" date="2018" name="New Phytol.">
        <title>High intraspecific genome diversity in the model arbuscular mycorrhizal symbiont Rhizophagus irregularis.</title>
        <authorList>
            <person name="Chen E.C.H."/>
            <person name="Morin E."/>
            <person name="Beaudet D."/>
            <person name="Noel J."/>
            <person name="Yildirir G."/>
            <person name="Ndikumana S."/>
            <person name="Charron P."/>
            <person name="St-Onge C."/>
            <person name="Giorgi J."/>
            <person name="Kruger M."/>
            <person name="Marton T."/>
            <person name="Ropars J."/>
            <person name="Grigoriev I.V."/>
            <person name="Hainaut M."/>
            <person name="Henrissat B."/>
            <person name="Roux C."/>
            <person name="Martin F."/>
            <person name="Corradi N."/>
        </authorList>
    </citation>
    <scope>NUCLEOTIDE SEQUENCE [LARGE SCALE GENOMIC DNA]</scope>
    <source>
        <strain evidence="2 3">DAOM 197198</strain>
    </source>
</reference>
<keyword evidence="1" id="KW-0472">Membrane</keyword>
<protein>
    <submittedName>
        <fullName evidence="2">Uncharacterized protein</fullName>
    </submittedName>
</protein>
<evidence type="ECO:0000313" key="2">
    <source>
        <dbReference type="EMBL" id="POG70370.1"/>
    </source>
</evidence>
<evidence type="ECO:0000313" key="3">
    <source>
        <dbReference type="Proteomes" id="UP000018888"/>
    </source>
</evidence>
<keyword evidence="1" id="KW-1133">Transmembrane helix</keyword>
<comment type="caution">
    <text evidence="2">The sequence shown here is derived from an EMBL/GenBank/DDBJ whole genome shotgun (WGS) entry which is preliminary data.</text>
</comment>